<proteinExistence type="predicted"/>
<dbReference type="Proteomes" id="UP001162164">
    <property type="component" value="Unassembled WGS sequence"/>
</dbReference>
<comment type="caution">
    <text evidence="1">The sequence shown here is derived from an EMBL/GenBank/DDBJ whole genome shotgun (WGS) entry which is preliminary data.</text>
</comment>
<accession>A0ABQ9J2P8</accession>
<evidence type="ECO:0000313" key="1">
    <source>
        <dbReference type="EMBL" id="KAJ8971120.1"/>
    </source>
</evidence>
<organism evidence="1 2">
    <name type="scientific">Molorchus minor</name>
    <dbReference type="NCBI Taxonomy" id="1323400"/>
    <lineage>
        <taxon>Eukaryota</taxon>
        <taxon>Metazoa</taxon>
        <taxon>Ecdysozoa</taxon>
        <taxon>Arthropoda</taxon>
        <taxon>Hexapoda</taxon>
        <taxon>Insecta</taxon>
        <taxon>Pterygota</taxon>
        <taxon>Neoptera</taxon>
        <taxon>Endopterygota</taxon>
        <taxon>Coleoptera</taxon>
        <taxon>Polyphaga</taxon>
        <taxon>Cucujiformia</taxon>
        <taxon>Chrysomeloidea</taxon>
        <taxon>Cerambycidae</taxon>
        <taxon>Lamiinae</taxon>
        <taxon>Monochamini</taxon>
        <taxon>Molorchus</taxon>
    </lineage>
</organism>
<evidence type="ECO:0000313" key="2">
    <source>
        <dbReference type="Proteomes" id="UP001162164"/>
    </source>
</evidence>
<name>A0ABQ9J2P8_9CUCU</name>
<sequence length="192" mass="22704">MKMKDKTLDTFKIKHLNKTEILRDIQKKQLKETETKIFVNNNRSEEEWQMWMSKLPQLPKKTNKKERKETQFADMPVVLNYKINKVLALLEAIKVENEYEKCSKVCMNRIELGSEYIWCSPLHILNALSDSILQRKWTHLPHILLLLMTTSMRSCKDIFRNVCDLIATYNPDVRENGLDQLLGNKQGIHKIM</sequence>
<keyword evidence="2" id="KW-1185">Reference proteome</keyword>
<gene>
    <name evidence="1" type="ORF">NQ317_007668</name>
</gene>
<protein>
    <submittedName>
        <fullName evidence="1">Uncharacterized protein</fullName>
    </submittedName>
</protein>
<dbReference type="EMBL" id="JAPWTJ010001521">
    <property type="protein sequence ID" value="KAJ8971120.1"/>
    <property type="molecule type" value="Genomic_DNA"/>
</dbReference>
<reference evidence="1" key="1">
    <citation type="journal article" date="2023" name="Insect Mol. Biol.">
        <title>Genome sequencing provides insights into the evolution of gene families encoding plant cell wall-degrading enzymes in longhorned beetles.</title>
        <authorList>
            <person name="Shin N.R."/>
            <person name="Okamura Y."/>
            <person name="Kirsch R."/>
            <person name="Pauchet Y."/>
        </authorList>
    </citation>
    <scope>NUCLEOTIDE SEQUENCE</scope>
    <source>
        <strain evidence="1">MMC_N1</strain>
    </source>
</reference>